<dbReference type="Proteomes" id="UP000270673">
    <property type="component" value="Chromosome"/>
</dbReference>
<evidence type="ECO:0000313" key="1">
    <source>
        <dbReference type="EMBL" id="AZS28440.1"/>
    </source>
</evidence>
<name>A0A3S9VPG8_9BACT</name>
<accession>A0A3S9VPG8</accession>
<dbReference type="OrthoDB" id="1094829at2"/>
<reference evidence="1 2" key="1">
    <citation type="submission" date="2018-10" db="EMBL/GenBank/DDBJ databases">
        <title>Butyricimonas faecalis sp. nov., isolated from human faeces and emended description of the genus Butyricimonas.</title>
        <authorList>
            <person name="Le Roy T."/>
            <person name="Van der Smissen P."/>
            <person name="Paquot A."/>
            <person name="Delzenne N."/>
            <person name="Muccioli G."/>
            <person name="Collet J.-F."/>
            <person name="Cani P.D."/>
        </authorList>
    </citation>
    <scope>NUCLEOTIDE SEQUENCE [LARGE SCALE GENOMIC DNA]</scope>
    <source>
        <strain evidence="1 2">H184</strain>
    </source>
</reference>
<organism evidence="1 2">
    <name type="scientific">Butyricimonas faecalis</name>
    <dbReference type="NCBI Taxonomy" id="2093856"/>
    <lineage>
        <taxon>Bacteria</taxon>
        <taxon>Pseudomonadati</taxon>
        <taxon>Bacteroidota</taxon>
        <taxon>Bacteroidia</taxon>
        <taxon>Bacteroidales</taxon>
        <taxon>Odoribacteraceae</taxon>
        <taxon>Butyricimonas</taxon>
    </lineage>
</organism>
<dbReference type="RefSeq" id="WP_106624562.1">
    <property type="nucleotide sequence ID" value="NZ_CP032819.1"/>
</dbReference>
<proteinExistence type="predicted"/>
<dbReference type="EMBL" id="CP032819">
    <property type="protein sequence ID" value="AZS28440.1"/>
    <property type="molecule type" value="Genomic_DNA"/>
</dbReference>
<protein>
    <submittedName>
        <fullName evidence="1">DUF4843 domain-containing protein</fullName>
    </submittedName>
</protein>
<gene>
    <name evidence="1" type="ORF">D8S85_01980</name>
</gene>
<keyword evidence="2" id="KW-1185">Reference proteome</keyword>
<dbReference type="KEGG" id="buy:D8S85_01980"/>
<sequence>MKRVYYILLLGIIFLSMFACSEAGKEMFEGPNSICFRFPTTSEDIEEYRKLDSSLIFREDTVVYSFAFDMEATEREICIPVQIAGFATEYDRKYKVTVEEYNGTQADVHYEAISEEQILGAGKTTDSLRVKFFRRDMDKVARKIGLRIKTGGDFVEGTQERLFFAVQVSDILEKPSWWDQWSDCFGTYHPIKYREWIKLYGGTGDLTGKDPDWWRASLELTLVLELQDLFEREEFYDENNIRLTIPCTH</sequence>
<evidence type="ECO:0000313" key="2">
    <source>
        <dbReference type="Proteomes" id="UP000270673"/>
    </source>
</evidence>
<dbReference type="PROSITE" id="PS51257">
    <property type="entry name" value="PROKAR_LIPOPROTEIN"/>
    <property type="match status" value="1"/>
</dbReference>
<dbReference type="InterPro" id="IPR032299">
    <property type="entry name" value="DUF4843"/>
</dbReference>
<dbReference type="AlphaFoldDB" id="A0A3S9VPG8"/>
<dbReference type="Pfam" id="PF16132">
    <property type="entry name" value="DUF4843"/>
    <property type="match status" value="1"/>
</dbReference>